<comment type="caution">
    <text evidence="1">The sequence shown here is derived from an EMBL/GenBank/DDBJ whole genome shotgun (WGS) entry which is preliminary data.</text>
</comment>
<evidence type="ECO:0000313" key="1">
    <source>
        <dbReference type="EMBL" id="CAK5089801.1"/>
    </source>
</evidence>
<sequence>MRGHRREISDSHMPLRQSEVQSNFDGQELQVRVESPRPCSSVNIRNCIQLNGDITTNTSHLQQQQQHLMIESSSPISRQTTNNNRDRINNNTTVKQTTTYYSTRTGTFCSELVKTFVAFLCLTVSAFLNFFLLTIIHDIVPRVPLNDLVWFIVPQQSWAWPVGDVLSTVKYFLKFSALYERKSIIVFFHYFFYYFFPSLIWQNGQHFPPCSIPSYLPVA</sequence>
<organism evidence="1 2">
    <name type="scientific">Meloidogyne enterolobii</name>
    <name type="common">Root-knot nematode worm</name>
    <name type="synonym">Meloidogyne mayaguensis</name>
    <dbReference type="NCBI Taxonomy" id="390850"/>
    <lineage>
        <taxon>Eukaryota</taxon>
        <taxon>Metazoa</taxon>
        <taxon>Ecdysozoa</taxon>
        <taxon>Nematoda</taxon>
        <taxon>Chromadorea</taxon>
        <taxon>Rhabditida</taxon>
        <taxon>Tylenchina</taxon>
        <taxon>Tylenchomorpha</taxon>
        <taxon>Tylenchoidea</taxon>
        <taxon>Meloidogynidae</taxon>
        <taxon>Meloidogyninae</taxon>
        <taxon>Meloidogyne</taxon>
    </lineage>
</organism>
<gene>
    <name evidence="1" type="ORF">MENTE1834_LOCUS37540</name>
</gene>
<keyword evidence="2" id="KW-1185">Reference proteome</keyword>
<evidence type="ECO:0000313" key="2">
    <source>
        <dbReference type="Proteomes" id="UP001497535"/>
    </source>
</evidence>
<reference evidence="1" key="1">
    <citation type="submission" date="2023-11" db="EMBL/GenBank/DDBJ databases">
        <authorList>
            <person name="Poullet M."/>
        </authorList>
    </citation>
    <scope>NUCLEOTIDE SEQUENCE</scope>
    <source>
        <strain evidence="1">E1834</strain>
    </source>
</reference>
<accession>A0ACB1AFJ5</accession>
<protein>
    <submittedName>
        <fullName evidence="1">Uncharacterized protein</fullName>
    </submittedName>
</protein>
<name>A0ACB1AFJ5_MELEN</name>
<proteinExistence type="predicted"/>
<dbReference type="Proteomes" id="UP001497535">
    <property type="component" value="Unassembled WGS sequence"/>
</dbReference>
<dbReference type="EMBL" id="CAVMJV010000079">
    <property type="protein sequence ID" value="CAK5089801.1"/>
    <property type="molecule type" value="Genomic_DNA"/>
</dbReference>